<feature type="compositionally biased region" description="Polar residues" evidence="24">
    <location>
        <begin position="184"/>
        <end position="194"/>
    </location>
</feature>
<keyword evidence="20" id="KW-0539">Nucleus</keyword>
<evidence type="ECO:0000256" key="18">
    <source>
        <dbReference type="ARBA" id="ARBA00023125"/>
    </source>
</evidence>
<comment type="similarity">
    <text evidence="3">Belongs to the DNA2/NAM7 helicase family.</text>
</comment>
<evidence type="ECO:0000256" key="9">
    <source>
        <dbReference type="ARBA" id="ARBA00022723"/>
    </source>
</evidence>
<dbReference type="CDD" id="cd18808">
    <property type="entry name" value="SF1_C_Upf1"/>
    <property type="match status" value="1"/>
</dbReference>
<keyword evidence="16" id="KW-0408">Iron</keyword>
<evidence type="ECO:0000256" key="22">
    <source>
        <dbReference type="ARBA" id="ARBA00047995"/>
    </source>
</evidence>
<dbReference type="FunFam" id="3.40.50.300:FF:000789">
    <property type="entry name" value="DNA replication ATP-dependent helicase/nuclease DNA2"/>
    <property type="match status" value="1"/>
</dbReference>
<dbReference type="Proteomes" id="UP000717515">
    <property type="component" value="Unassembled WGS sequence"/>
</dbReference>
<evidence type="ECO:0000259" key="27">
    <source>
        <dbReference type="Pfam" id="PF13087"/>
    </source>
</evidence>
<dbReference type="InterPro" id="IPR011604">
    <property type="entry name" value="PDDEXK-like_dom_sf"/>
</dbReference>
<evidence type="ECO:0000256" key="24">
    <source>
        <dbReference type="SAM" id="MobiDB-lite"/>
    </source>
</evidence>
<dbReference type="GO" id="GO:0004519">
    <property type="term" value="F:endonuclease activity"/>
    <property type="evidence" value="ECO:0007669"/>
    <property type="project" value="UniProtKB-KW"/>
</dbReference>
<feature type="compositionally biased region" description="Polar residues" evidence="24">
    <location>
        <begin position="247"/>
        <end position="257"/>
    </location>
</feature>
<keyword evidence="11" id="KW-0255">Endonuclease</keyword>
<feature type="region of interest" description="Disordered" evidence="24">
    <location>
        <begin position="1"/>
        <end position="284"/>
    </location>
</feature>
<evidence type="ECO:0000256" key="2">
    <source>
        <dbReference type="ARBA" id="ARBA00004123"/>
    </source>
</evidence>
<dbReference type="InterPro" id="IPR027417">
    <property type="entry name" value="P-loop_NTPase"/>
</dbReference>
<evidence type="ECO:0000256" key="21">
    <source>
        <dbReference type="ARBA" id="ARBA00023268"/>
    </source>
</evidence>
<dbReference type="CDD" id="cd18041">
    <property type="entry name" value="DEXXQc_DNA2"/>
    <property type="match status" value="1"/>
</dbReference>
<feature type="domain" description="DNA2/NAM7 helicase helicase" evidence="26">
    <location>
        <begin position="1388"/>
        <end position="1456"/>
    </location>
</feature>
<evidence type="ECO:0000256" key="4">
    <source>
        <dbReference type="ARBA" id="ARBA00012551"/>
    </source>
</evidence>
<dbReference type="GO" id="GO:0051539">
    <property type="term" value="F:4 iron, 4 sulfur cluster binding"/>
    <property type="evidence" value="ECO:0007669"/>
    <property type="project" value="UniProtKB-KW"/>
</dbReference>
<comment type="catalytic activity">
    <reaction evidence="22">
        <text>ATP + H2O = ADP + phosphate + H(+)</text>
        <dbReference type="Rhea" id="RHEA:13065"/>
        <dbReference type="ChEBI" id="CHEBI:15377"/>
        <dbReference type="ChEBI" id="CHEBI:15378"/>
        <dbReference type="ChEBI" id="CHEBI:30616"/>
        <dbReference type="ChEBI" id="CHEBI:43474"/>
        <dbReference type="ChEBI" id="CHEBI:456216"/>
        <dbReference type="EC" id="3.6.4.12"/>
    </reaction>
</comment>
<evidence type="ECO:0000256" key="8">
    <source>
        <dbReference type="ARBA" id="ARBA00022722"/>
    </source>
</evidence>
<evidence type="ECO:0000256" key="14">
    <source>
        <dbReference type="ARBA" id="ARBA00022806"/>
    </source>
</evidence>
<dbReference type="GO" id="GO:0046872">
    <property type="term" value="F:metal ion binding"/>
    <property type="evidence" value="ECO:0007669"/>
    <property type="project" value="UniProtKB-KW"/>
</dbReference>
<feature type="region of interest" description="Disordered" evidence="24">
    <location>
        <begin position="355"/>
        <end position="509"/>
    </location>
</feature>
<evidence type="ECO:0000256" key="23">
    <source>
        <dbReference type="SAM" id="Coils"/>
    </source>
</evidence>
<keyword evidence="8" id="KW-0540">Nuclease</keyword>
<feature type="compositionally biased region" description="Polar residues" evidence="24">
    <location>
        <begin position="448"/>
        <end position="461"/>
    </location>
</feature>
<evidence type="ECO:0000256" key="20">
    <source>
        <dbReference type="ARBA" id="ARBA00023242"/>
    </source>
</evidence>
<dbReference type="Gene3D" id="3.90.320.10">
    <property type="match status" value="1"/>
</dbReference>
<dbReference type="GO" id="GO:0017116">
    <property type="term" value="F:single-stranded DNA helicase activity"/>
    <property type="evidence" value="ECO:0007669"/>
    <property type="project" value="InterPro"/>
</dbReference>
<feature type="compositionally biased region" description="Low complexity" evidence="24">
    <location>
        <begin position="491"/>
        <end position="501"/>
    </location>
</feature>
<dbReference type="GO" id="GO:0016787">
    <property type="term" value="F:hydrolase activity"/>
    <property type="evidence" value="ECO:0007669"/>
    <property type="project" value="UniProtKB-KW"/>
</dbReference>
<keyword evidence="9" id="KW-0479">Metal-binding</keyword>
<keyword evidence="10" id="KW-0547">Nucleotide-binding</keyword>
<reference evidence="28" key="1">
    <citation type="submission" date="2021-07" db="EMBL/GenBank/DDBJ databases">
        <title>Draft genome of Mortierella alpina, strain LL118, isolated from an aspen leaf litter sample.</title>
        <authorList>
            <person name="Yang S."/>
            <person name="Vinatzer B.A."/>
        </authorList>
    </citation>
    <scope>NUCLEOTIDE SEQUENCE</scope>
    <source>
        <strain evidence="28">LL118</strain>
    </source>
</reference>
<dbReference type="InterPro" id="IPR014808">
    <property type="entry name" value="DNA_replication_fac_Dna2_N"/>
</dbReference>
<dbReference type="GO" id="GO:0003677">
    <property type="term" value="F:DNA binding"/>
    <property type="evidence" value="ECO:0007669"/>
    <property type="project" value="UniProtKB-KW"/>
</dbReference>
<organism evidence="28 29">
    <name type="scientific">Mortierella alpina</name>
    <name type="common">Oleaginous fungus</name>
    <name type="synonym">Mortierella renispora</name>
    <dbReference type="NCBI Taxonomy" id="64518"/>
    <lineage>
        <taxon>Eukaryota</taxon>
        <taxon>Fungi</taxon>
        <taxon>Fungi incertae sedis</taxon>
        <taxon>Mucoromycota</taxon>
        <taxon>Mortierellomycotina</taxon>
        <taxon>Mortierellomycetes</taxon>
        <taxon>Mortierellales</taxon>
        <taxon>Mortierellaceae</taxon>
        <taxon>Mortierella</taxon>
    </lineage>
</organism>
<keyword evidence="14" id="KW-0347">Helicase</keyword>
<keyword evidence="7" id="KW-0235">DNA replication</keyword>
<feature type="compositionally biased region" description="Low complexity" evidence="24">
    <location>
        <begin position="1"/>
        <end position="44"/>
    </location>
</feature>
<comment type="cofactor">
    <cofactor evidence="1">
        <name>[4Fe-4S] cluster</name>
        <dbReference type="ChEBI" id="CHEBI:49883"/>
    </cofactor>
</comment>
<proteinExistence type="inferred from homology"/>
<evidence type="ECO:0000256" key="11">
    <source>
        <dbReference type="ARBA" id="ARBA00022759"/>
    </source>
</evidence>
<name>A0A9P8CYN8_MORAP</name>
<evidence type="ECO:0000259" key="25">
    <source>
        <dbReference type="Pfam" id="PF08696"/>
    </source>
</evidence>
<dbReference type="InterPro" id="IPR026851">
    <property type="entry name" value="Dna2/JHS1_DEXXQ-box"/>
</dbReference>
<dbReference type="GO" id="GO:0005634">
    <property type="term" value="C:nucleus"/>
    <property type="evidence" value="ECO:0007669"/>
    <property type="project" value="UniProtKB-SubCell"/>
</dbReference>
<feature type="compositionally biased region" description="Acidic residues" evidence="24">
    <location>
        <begin position="365"/>
        <end position="375"/>
    </location>
</feature>
<feature type="compositionally biased region" description="Low complexity" evidence="24">
    <location>
        <begin position="536"/>
        <end position="555"/>
    </location>
</feature>
<comment type="caution">
    <text evidence="28">The sequence shown here is derived from an EMBL/GenBank/DDBJ whole genome shotgun (WGS) entry which is preliminary data.</text>
</comment>
<dbReference type="InterPro" id="IPR041679">
    <property type="entry name" value="DNA2/NAM7-like_C"/>
</dbReference>
<evidence type="ECO:0000256" key="5">
    <source>
        <dbReference type="ARBA" id="ARBA00021516"/>
    </source>
</evidence>
<keyword evidence="19" id="KW-0234">DNA repair</keyword>
<evidence type="ECO:0000256" key="3">
    <source>
        <dbReference type="ARBA" id="ARBA00007913"/>
    </source>
</evidence>
<feature type="compositionally biased region" description="Low complexity" evidence="24">
    <location>
        <begin position="51"/>
        <end position="70"/>
    </location>
</feature>
<accession>A0A9P8CYN8</accession>
<evidence type="ECO:0000256" key="17">
    <source>
        <dbReference type="ARBA" id="ARBA00023014"/>
    </source>
</evidence>
<keyword evidence="13" id="KW-0378">Hydrolase</keyword>
<comment type="subcellular location">
    <subcellularLocation>
        <location evidence="2">Nucleus</location>
    </subcellularLocation>
</comment>
<keyword evidence="21" id="KW-0511">Multifunctional enzyme</keyword>
<feature type="region of interest" description="Disordered" evidence="24">
    <location>
        <begin position="533"/>
        <end position="561"/>
    </location>
</feature>
<dbReference type="PANTHER" id="PTHR43788:SF8">
    <property type="entry name" value="DNA-BINDING PROTEIN SMUBP-2"/>
    <property type="match status" value="1"/>
</dbReference>
<dbReference type="GO" id="GO:0006281">
    <property type="term" value="P:DNA repair"/>
    <property type="evidence" value="ECO:0007669"/>
    <property type="project" value="UniProtKB-KW"/>
</dbReference>
<evidence type="ECO:0000256" key="13">
    <source>
        <dbReference type="ARBA" id="ARBA00022801"/>
    </source>
</evidence>
<dbReference type="Pfam" id="PF13086">
    <property type="entry name" value="AAA_11"/>
    <property type="match status" value="2"/>
</dbReference>
<evidence type="ECO:0000256" key="15">
    <source>
        <dbReference type="ARBA" id="ARBA00022840"/>
    </source>
</evidence>
<dbReference type="SUPFAM" id="SSF52540">
    <property type="entry name" value="P-loop containing nucleoside triphosphate hydrolases"/>
    <property type="match status" value="1"/>
</dbReference>
<dbReference type="Pfam" id="PF08696">
    <property type="entry name" value="Dna2"/>
    <property type="match status" value="1"/>
</dbReference>
<gene>
    <name evidence="28" type="ORF">KVV02_005747</name>
</gene>
<keyword evidence="17" id="KW-0411">Iron-sulfur</keyword>
<dbReference type="EC" id="3.6.4.12" evidence="4"/>
<keyword evidence="15" id="KW-0067">ATP-binding</keyword>
<evidence type="ECO:0000256" key="19">
    <source>
        <dbReference type="ARBA" id="ARBA00023204"/>
    </source>
</evidence>
<evidence type="ECO:0000313" key="29">
    <source>
        <dbReference type="Proteomes" id="UP000717515"/>
    </source>
</evidence>
<dbReference type="PANTHER" id="PTHR43788">
    <property type="entry name" value="DNA2/NAM7 HELICASE FAMILY MEMBER"/>
    <property type="match status" value="1"/>
</dbReference>
<feature type="domain" description="DNA2/NAM7 helicase helicase" evidence="26">
    <location>
        <begin position="1289"/>
        <end position="1372"/>
    </location>
</feature>
<keyword evidence="23" id="KW-0175">Coiled coil</keyword>
<keyword evidence="18" id="KW-0238">DNA-binding</keyword>
<evidence type="ECO:0000256" key="12">
    <source>
        <dbReference type="ARBA" id="ARBA00022763"/>
    </source>
</evidence>
<dbReference type="Pfam" id="PF13087">
    <property type="entry name" value="AAA_12"/>
    <property type="match status" value="1"/>
</dbReference>
<keyword evidence="6" id="KW-0004">4Fe-4S</keyword>
<feature type="compositionally biased region" description="Pro residues" evidence="24">
    <location>
        <begin position="168"/>
        <end position="179"/>
    </location>
</feature>
<evidence type="ECO:0000256" key="16">
    <source>
        <dbReference type="ARBA" id="ARBA00023004"/>
    </source>
</evidence>
<feature type="compositionally biased region" description="Low complexity" evidence="24">
    <location>
        <begin position="231"/>
        <end position="245"/>
    </location>
</feature>
<dbReference type="EMBL" id="JAIFTL010000032">
    <property type="protein sequence ID" value="KAG9325823.1"/>
    <property type="molecule type" value="Genomic_DNA"/>
</dbReference>
<dbReference type="GO" id="GO:0006260">
    <property type="term" value="P:DNA replication"/>
    <property type="evidence" value="ECO:0007669"/>
    <property type="project" value="UniProtKB-KW"/>
</dbReference>
<feature type="compositionally biased region" description="Polar residues" evidence="24">
    <location>
        <begin position="75"/>
        <end position="92"/>
    </location>
</feature>
<dbReference type="InterPro" id="IPR050534">
    <property type="entry name" value="Coronavir_polyprotein_1ab"/>
</dbReference>
<dbReference type="InterPro" id="IPR047187">
    <property type="entry name" value="SF1_C_Upf1"/>
</dbReference>
<dbReference type="FunFam" id="3.40.50.300:FF:001170">
    <property type="entry name" value="DNA replication helicase Dna2"/>
    <property type="match status" value="1"/>
</dbReference>
<evidence type="ECO:0000259" key="26">
    <source>
        <dbReference type="Pfam" id="PF13086"/>
    </source>
</evidence>
<protein>
    <recommendedName>
        <fullName evidence="5">DNA replication ATP-dependent helicase/nuclease DNA2</fullName>
        <ecNumber evidence="4">3.6.4.12</ecNumber>
    </recommendedName>
</protein>
<evidence type="ECO:0000313" key="28">
    <source>
        <dbReference type="EMBL" id="KAG9325823.1"/>
    </source>
</evidence>
<dbReference type="Gene3D" id="3.40.50.300">
    <property type="entry name" value="P-loop containing nucleotide triphosphate hydrolases"/>
    <property type="match status" value="3"/>
</dbReference>
<evidence type="ECO:0000256" key="10">
    <source>
        <dbReference type="ARBA" id="ARBA00022741"/>
    </source>
</evidence>
<evidence type="ECO:0000256" key="7">
    <source>
        <dbReference type="ARBA" id="ARBA00022705"/>
    </source>
</evidence>
<feature type="domain" description="DNA2/NAM7 helicase-like C-terminal" evidence="27">
    <location>
        <begin position="1466"/>
        <end position="1698"/>
    </location>
</feature>
<sequence length="1839" mass="203417">MPKLTKNASSSSLSRSKSSTSLKKTSSFKSDSKLSQASLSSFFAKTRPQDAASPSAGPSGPSGPSQTPSSKAAAPNTSKPTAPQVTLPSTTIAPGGINKGKAPRRIIIDDDEEEKTPVRPKPTIAARPVRRPKVENPFITSTTTVDARTRKTSDLSKLALPFEERMPVSPPDSPAPAPALPLHQETTSTASVSGQIEKKLNEVPQESLQLPPKVSVGESSRQPKEEQEVRTSSSTSLSSDITKTTPSKRPQSPMKTTPQRKSRAPSPFRTPTEKTKRALLPMESLGLSPEDSVFWAKTPPSEAWKKLKNMDTGRSHEEEAASIIGRLYETSSAGTALQTMDRRPKDRIREMLNTMRGSSEGLDQGLDDEDDDLETVDQPSPTKELVDRLRSNSGRQHGLARYHSAQDLGATIRKRGRRVAPALTKPAPMSFRSPNKRRDDVLKMIEQIQENMSGGSSSDTPYLSAEDLPPPKRVHLDQADVGSRKAASGSNTPTRTPTRNRSLNMHSSPGDFDDMFTDLDMDDNAFEELTQHERSSTWMSSASGSSANISSPFSSVTSSADKGMSNVRRELADLAVDAPSYSQPTTCSLANQNTPAFDKPAASIETTADLAVDDFGDLGDLGDDFDLYDLDDAKPASQAVRIEGAKYKRYKVNDVKDGIVDPRWHGQSKVLMLQEVRSESVIRIFLRESWVASKVSVGDIVHVISPYLYTTDVGVKDLMLEDAQGFLVVKPDYLVPTSALAESFSCVRKPIIDIRAKKTDESNIPMIHGTMLHELFQQSLLANDFTTASMEAKIDAIIKDHINDLCLVNESIETAKESFMQQIGSCQDFATRYLQATPRPDGTIDESMGFAASGNTSTLCINKILDIEENIWSPMFGLKGKIDASVQVIVKTSKKNERAEGVETRILTVPFELKTGKKSNVVSHRAQTMLYTLLMTDRYDVDVQWGLLFYLKTGEFIRVPAPHDEIRTILMQRNEIAFYEEQKLALPPMAKSTSTCRRCFSFSSCTVLHKLLEDGTGETSGIGTMFDEATDHLNETHAEFMRKWNRLLALEQGDVAKFQSQIWTMLSAERLAAGNCFSNLQLIQELDDNGRDIHDRRGSALASVAAFTGHRYRFKLSTPMASPGQQTLSQTLRGGNTLLSSNISVGDPIVVSSENQHYALAIGQVLDLSLGEITVGLDRALLGPPMKLSGYDRDRNQAYRGLMDIAAKPLPVTQRGLEDYHTHLSRNRITFRIDKDEMMAGLARTRNNLVQLFRSDVHGGDAKRRQLVVDLEPPAFDPVEEARHDNADLNDDQRRAIDAVLSARDYALILGMPGTGKTTTIGHIIHTLVARGKSVLLTSYTHSAVDNVLLKLNEDINIVRLGNKEKVHRDIRRWIPDFTEPPLNNVEAIQNFYGRCQVVGTTCLGIGDPIFMTKRFDYCIVDEASQITLPACLGPIRFADVFVLVGDHNQLPPLVKNPEAKKDGFDLSLFRMLSDRYPQSVTSLTQQYRMNQDVMLLSNTLVYKNQLRCANDEVANKVLEIPAMTRFRRHCHSPMAADVFSDHHDDTVAANGCRGHSSSKPCWLEQCLDPQRSVVFIDTDDVPAHEVQVGSSTQNPTEALLVRQLTEALISGGVAEDDIGIISVLRAQLKVLGRLLRSRPLLDIHTVDRYQGKDKECVIVSLVRSNAEQHVGELLKDWRRINVAFTRAKRKLVIFGSRQTLQGSPVFEQFLRLMEQQDWILKIAAQAQHQHPSLSGAWPSLSKKPVSSTSSLSHVQPTVVRARKSPGGRPTLLERLIDEKDEDEDEEEEDKENMERAALALKEVKDARAQESKGARVIRAKPEAVLRAMPICKNILDSL</sequence>
<keyword evidence="12" id="KW-0227">DNA damage</keyword>
<dbReference type="InterPro" id="IPR041677">
    <property type="entry name" value="DNA2/NAM7_AAA_11"/>
</dbReference>
<dbReference type="GO" id="GO:0043139">
    <property type="term" value="F:5'-3' DNA helicase activity"/>
    <property type="evidence" value="ECO:0007669"/>
    <property type="project" value="TreeGrafter"/>
</dbReference>
<evidence type="ECO:0000256" key="1">
    <source>
        <dbReference type="ARBA" id="ARBA00001966"/>
    </source>
</evidence>
<evidence type="ECO:0000256" key="6">
    <source>
        <dbReference type="ARBA" id="ARBA00022485"/>
    </source>
</evidence>
<feature type="coiled-coil region" evidence="23">
    <location>
        <begin position="1773"/>
        <end position="1804"/>
    </location>
</feature>
<feature type="region of interest" description="Disordered" evidence="24">
    <location>
        <begin position="1748"/>
        <end position="1771"/>
    </location>
</feature>
<feature type="domain" description="DNA replication factor Dna2 N-terminal" evidence="25">
    <location>
        <begin position="679"/>
        <end position="888"/>
    </location>
</feature>
<dbReference type="GO" id="GO:0005524">
    <property type="term" value="F:ATP binding"/>
    <property type="evidence" value="ECO:0007669"/>
    <property type="project" value="UniProtKB-KW"/>
</dbReference>
<dbReference type="CDD" id="cd22318">
    <property type="entry name" value="DNA2_N-like"/>
    <property type="match status" value="1"/>
</dbReference>